<proteinExistence type="predicted"/>
<dbReference type="InterPro" id="IPR017850">
    <property type="entry name" value="Alkaline_phosphatase_core_sf"/>
</dbReference>
<keyword evidence="3 6" id="KW-0812">Transmembrane</keyword>
<evidence type="ECO:0000256" key="4">
    <source>
        <dbReference type="ARBA" id="ARBA00022989"/>
    </source>
</evidence>
<keyword evidence="5 6" id="KW-0472">Membrane</keyword>
<feature type="transmembrane region" description="Helical" evidence="6">
    <location>
        <begin position="91"/>
        <end position="115"/>
    </location>
</feature>
<evidence type="ECO:0000256" key="2">
    <source>
        <dbReference type="ARBA" id="ARBA00022475"/>
    </source>
</evidence>
<dbReference type="InterPro" id="IPR050448">
    <property type="entry name" value="OpgB/LTA_synthase_biosynth"/>
</dbReference>
<keyword evidence="2" id="KW-1003">Cell membrane</keyword>
<dbReference type="PIRSF" id="PIRSF005091">
    <property type="entry name" value="Mmb_sulf_HI1246"/>
    <property type="match status" value="1"/>
</dbReference>
<accession>J9FXN2</accession>
<reference evidence="8" key="1">
    <citation type="journal article" date="2012" name="PLoS ONE">
        <title>Gene sets for utilization of primary and secondary nutrition supplies in the distal gut of endangered iberian lynx.</title>
        <authorList>
            <person name="Alcaide M."/>
            <person name="Messina E."/>
            <person name="Richter M."/>
            <person name="Bargiela R."/>
            <person name="Peplies J."/>
            <person name="Huws S.A."/>
            <person name="Newbold C.J."/>
            <person name="Golyshin P.N."/>
            <person name="Simon M.A."/>
            <person name="Lopez G."/>
            <person name="Yakimov M.M."/>
            <person name="Ferrer M."/>
        </authorList>
    </citation>
    <scope>NUCLEOTIDE SEQUENCE</scope>
</reference>
<comment type="subcellular location">
    <subcellularLocation>
        <location evidence="1">Cell membrane</location>
        <topology evidence="1">Multi-pass membrane protein</topology>
    </subcellularLocation>
</comment>
<keyword evidence="4 6" id="KW-1133">Transmembrane helix</keyword>
<feature type="transmembrane region" description="Helical" evidence="6">
    <location>
        <begin position="191"/>
        <end position="208"/>
    </location>
</feature>
<dbReference type="InterPro" id="IPR000917">
    <property type="entry name" value="Sulfatase_N"/>
</dbReference>
<evidence type="ECO:0000256" key="1">
    <source>
        <dbReference type="ARBA" id="ARBA00004651"/>
    </source>
</evidence>
<dbReference type="PANTHER" id="PTHR47371">
    <property type="entry name" value="LIPOTEICHOIC ACID SYNTHASE"/>
    <property type="match status" value="1"/>
</dbReference>
<comment type="caution">
    <text evidence="8">The sequence shown here is derived from an EMBL/GenBank/DDBJ whole genome shotgun (WGS) entry which is preliminary data.</text>
</comment>
<evidence type="ECO:0000313" key="8">
    <source>
        <dbReference type="EMBL" id="EJW94312.1"/>
    </source>
</evidence>
<dbReference type="AlphaFoldDB" id="J9FXN2"/>
<feature type="transmembrane region" description="Helical" evidence="6">
    <location>
        <begin position="7"/>
        <end position="32"/>
    </location>
</feature>
<name>J9FXN2_9ZZZZ</name>
<dbReference type="CDD" id="cd16015">
    <property type="entry name" value="LTA_synthase"/>
    <property type="match status" value="1"/>
</dbReference>
<dbReference type="PANTHER" id="PTHR47371:SF3">
    <property type="entry name" value="PHOSPHOGLYCEROL TRANSFERASE I"/>
    <property type="match status" value="1"/>
</dbReference>
<dbReference type="Pfam" id="PF00884">
    <property type="entry name" value="Sulfatase"/>
    <property type="match status" value="1"/>
</dbReference>
<evidence type="ECO:0000256" key="6">
    <source>
        <dbReference type="SAM" id="Phobius"/>
    </source>
</evidence>
<feature type="domain" description="Sulfatase N-terminal" evidence="7">
    <location>
        <begin position="296"/>
        <end position="562"/>
    </location>
</feature>
<protein>
    <submittedName>
        <fullName evidence="8">Arylsulfatase</fullName>
    </submittedName>
</protein>
<evidence type="ECO:0000256" key="5">
    <source>
        <dbReference type="ARBA" id="ARBA00023136"/>
    </source>
</evidence>
<feature type="transmembrane region" description="Helical" evidence="6">
    <location>
        <begin position="52"/>
        <end position="79"/>
    </location>
</feature>
<dbReference type="GO" id="GO:0005886">
    <property type="term" value="C:plasma membrane"/>
    <property type="evidence" value="ECO:0007669"/>
    <property type="project" value="UniProtKB-SubCell"/>
</dbReference>
<evidence type="ECO:0000259" key="7">
    <source>
        <dbReference type="Pfam" id="PF00884"/>
    </source>
</evidence>
<dbReference type="EMBL" id="AMCI01006456">
    <property type="protein sequence ID" value="EJW94312.1"/>
    <property type="molecule type" value="Genomic_DNA"/>
</dbReference>
<organism evidence="8">
    <name type="scientific">gut metagenome</name>
    <dbReference type="NCBI Taxonomy" id="749906"/>
    <lineage>
        <taxon>unclassified sequences</taxon>
        <taxon>metagenomes</taxon>
        <taxon>organismal metagenomes</taxon>
    </lineage>
</organism>
<sequence>MKFFPKALSYLLSVHLLALVFLSLFRLIFYFSVKSSIPTEYLQQSLPVAKSFLTGLWFDNVIACYIMALPLLGVGLAGVFHYGRAWIFRALNIWFCVFYTLVFMACAGNIPYFAYFSKLLNASIWNWAEYGTTTLGMIFGEASYYAYIAAFFISATTFAALLYLLRTRVFRLTRLGLAPLMQPHPTWIQRTGYFVVFALLGGACFLGIRGRLGYNPIKVSAAYHSTNTVLNNLGVNPMFNLLTSTLDNLRPENQQLHLMDAQQAIARSQQLLGRTGITEISPIARQVRPEREPTRQNVVLVLMESLSAKLMTRFGNPKQLTPALDSLYQHSLSFSNCYSAGNHTNHGLYATLYSFPSILFRNAMKGTVIPTYSGLPTVLREQGYSTLFFMTHESQYDNMNAFFRTNGYEEIYAQENYPKKEVVNHFGVPDAYLFEYALPVLNRHAASGKPFFATLLTISNHPPYVVPKKYQDENLLPEEQIVRYADDCIHQFMAEVRRQPWAKNTLFVFLGDHGKLVGTADCELPESFNHIPLFFHADGLTPREMNHFAGQVDVAPTILGLLRIPYTQNNFGIDLLKERRPAAFYTADKTIAARDSSHLYVYNAETTQEYCYQLDKETSPRQVPFAPCFKQLKQYVFPLLQTAEQLVQEGLTVDHPQIQQ</sequence>
<dbReference type="Gene3D" id="3.40.720.10">
    <property type="entry name" value="Alkaline Phosphatase, subunit A"/>
    <property type="match status" value="1"/>
</dbReference>
<dbReference type="SUPFAM" id="SSF53649">
    <property type="entry name" value="Alkaline phosphatase-like"/>
    <property type="match status" value="1"/>
</dbReference>
<dbReference type="InterPro" id="IPR012160">
    <property type="entry name" value="LtaS-like"/>
</dbReference>
<gene>
    <name evidence="8" type="ORF">EVA_17584</name>
</gene>
<evidence type="ECO:0000256" key="3">
    <source>
        <dbReference type="ARBA" id="ARBA00022692"/>
    </source>
</evidence>
<feature type="transmembrane region" description="Helical" evidence="6">
    <location>
        <begin position="144"/>
        <end position="165"/>
    </location>
</feature>